<reference evidence="2" key="1">
    <citation type="submission" date="2021-01" db="EMBL/GenBank/DDBJ databases">
        <authorList>
            <person name="Corre E."/>
            <person name="Pelletier E."/>
            <person name="Niang G."/>
            <person name="Scheremetjew M."/>
            <person name="Finn R."/>
            <person name="Kale V."/>
            <person name="Holt S."/>
            <person name="Cochrane G."/>
            <person name="Meng A."/>
            <person name="Brown T."/>
            <person name="Cohen L."/>
        </authorList>
    </citation>
    <scope>NUCLEOTIDE SEQUENCE</scope>
    <source>
        <strain evidence="2">FSP1.4</strain>
    </source>
</reference>
<feature type="compositionally biased region" description="Basic and acidic residues" evidence="1">
    <location>
        <begin position="160"/>
        <end position="178"/>
    </location>
</feature>
<evidence type="ECO:0000313" key="2">
    <source>
        <dbReference type="EMBL" id="CAE0353598.1"/>
    </source>
</evidence>
<name>A0A7S3NCL0_9SPIT</name>
<sequence length="197" mass="22343">MILDTEVTKAALMKDIDFKSKEVIDLIAIYEDIINDDLTIDNINGLLSLYQKAIEYFSAIDSGRYEDFLSRNKRLLQREDVQMVLNSIQDEERKQDPELKKSHSKSLNPPTECAVRRQPDAEAFRIESDESEDPDPGRASADVTSEETKDTRPEAPAAEAAEKASNKDTGKENNKEQQVDPEEESAFQDPFRLDDSD</sequence>
<feature type="compositionally biased region" description="Basic and acidic residues" evidence="1">
    <location>
        <begin position="90"/>
        <end position="101"/>
    </location>
</feature>
<feature type="compositionally biased region" description="Basic and acidic residues" evidence="1">
    <location>
        <begin position="114"/>
        <end position="128"/>
    </location>
</feature>
<protein>
    <submittedName>
        <fullName evidence="2">Uncharacterized protein</fullName>
    </submittedName>
</protein>
<gene>
    <name evidence="2" type="ORF">EHAR0213_LOCUS12514</name>
</gene>
<feature type="region of interest" description="Disordered" evidence="1">
    <location>
        <begin position="88"/>
        <end position="197"/>
    </location>
</feature>
<organism evidence="2">
    <name type="scientific">Euplotes harpa</name>
    <dbReference type="NCBI Taxonomy" id="151035"/>
    <lineage>
        <taxon>Eukaryota</taxon>
        <taxon>Sar</taxon>
        <taxon>Alveolata</taxon>
        <taxon>Ciliophora</taxon>
        <taxon>Intramacronucleata</taxon>
        <taxon>Spirotrichea</taxon>
        <taxon>Hypotrichia</taxon>
        <taxon>Euplotida</taxon>
        <taxon>Euplotidae</taxon>
        <taxon>Euplotes</taxon>
    </lineage>
</organism>
<evidence type="ECO:0000256" key="1">
    <source>
        <dbReference type="SAM" id="MobiDB-lite"/>
    </source>
</evidence>
<accession>A0A7S3NCL0</accession>
<dbReference type="AlphaFoldDB" id="A0A7S3NCL0"/>
<dbReference type="EMBL" id="HBII01030174">
    <property type="protein sequence ID" value="CAE0353598.1"/>
    <property type="molecule type" value="Transcribed_RNA"/>
</dbReference>
<proteinExistence type="predicted"/>